<evidence type="ECO:0000313" key="2">
    <source>
        <dbReference type="Proteomes" id="UP000005947"/>
    </source>
</evidence>
<protein>
    <recommendedName>
        <fullName evidence="3">Transposase</fullName>
    </recommendedName>
</protein>
<comment type="caution">
    <text evidence="1">The sequence shown here is derived from an EMBL/GenBank/DDBJ whole genome shotgun (WGS) entry which is preliminary data.</text>
</comment>
<dbReference type="AlphaFoldDB" id="F1T585"/>
<name>F1T585_9ACTN</name>
<reference evidence="1 2" key="1">
    <citation type="submission" date="2011-02" db="EMBL/GenBank/DDBJ databases">
        <authorList>
            <person name="Muzny D."/>
            <person name="Qin X."/>
            <person name="Buhay C."/>
            <person name="Dugan-Rocha S."/>
            <person name="Ding Y."/>
            <person name="Chen G."/>
            <person name="Hawes A."/>
            <person name="Holder M."/>
            <person name="Jhangiani S."/>
            <person name="Johnson A."/>
            <person name="Khan Z."/>
            <person name="Li Z."/>
            <person name="Liu W."/>
            <person name="Liu X."/>
            <person name="Perez L."/>
            <person name="Shen H."/>
            <person name="Wang Q."/>
            <person name="Watt J."/>
            <person name="Xi L."/>
            <person name="Xin Y."/>
            <person name="Zhou J."/>
            <person name="Deng J."/>
            <person name="Jiang H."/>
            <person name="Liu Y."/>
            <person name="Qu J."/>
            <person name="Song X.-Z."/>
            <person name="Zhang L."/>
            <person name="Villasana D."/>
            <person name="Johnson A."/>
            <person name="Liu J."/>
            <person name="Liyanage D."/>
            <person name="Lorensuhewa L."/>
            <person name="Robinson T."/>
            <person name="Song A."/>
            <person name="Song B.-B."/>
            <person name="Dinh H."/>
            <person name="Thornton R."/>
            <person name="Coyle M."/>
            <person name="Francisco L."/>
            <person name="Jackson L."/>
            <person name="Javaid M."/>
            <person name="Korchina V."/>
            <person name="Kovar C."/>
            <person name="Mata R."/>
            <person name="Mathew T."/>
            <person name="Ngo R."/>
            <person name="Nguyen L."/>
            <person name="Nguyen N."/>
            <person name="Okwuonu G."/>
            <person name="Ongeri F."/>
            <person name="Pham C."/>
            <person name="Simmons D."/>
            <person name="Wilczek-Boney K."/>
            <person name="Hale W."/>
            <person name="Jakkamsetti A."/>
            <person name="Pham P."/>
            <person name="Ruth R."/>
            <person name="San Lucas F."/>
            <person name="Warren J."/>
            <person name="Zhang J."/>
            <person name="Zhao Z."/>
            <person name="Zhou C."/>
            <person name="Zhu D."/>
            <person name="Lee S."/>
            <person name="Bess C."/>
            <person name="Blankenburg K."/>
            <person name="Forbes L."/>
            <person name="Fu Q."/>
            <person name="Gubbala S."/>
            <person name="Hirani K."/>
            <person name="Jayaseelan J.C."/>
            <person name="Lara F."/>
            <person name="Munidasa M."/>
            <person name="Palculict T."/>
            <person name="Patil S."/>
            <person name="Pu L.-L."/>
            <person name="Saada N."/>
            <person name="Tang L."/>
            <person name="Weissenberger G."/>
            <person name="Zhu Y."/>
            <person name="Hemphill L."/>
            <person name="Shang Y."/>
            <person name="Youmans B."/>
            <person name="Ayvaz T."/>
            <person name="Ross M."/>
            <person name="Santibanez J."/>
            <person name="Aqrawi P."/>
            <person name="Gross S."/>
            <person name="Joshi V."/>
            <person name="Fowler G."/>
            <person name="Nazareth L."/>
            <person name="Reid J."/>
            <person name="Worley K."/>
            <person name="Petrosino J."/>
            <person name="Highlander S."/>
            <person name="Gibbs R."/>
        </authorList>
    </citation>
    <scope>NUCLEOTIDE SEQUENCE [LARGE SCALE GENOMIC DNA]</scope>
    <source>
        <strain evidence="1 2">DSM 15829</strain>
    </source>
</reference>
<organism evidence="1 2">
    <name type="scientific">Fannyhessea vaginae DSM 15829</name>
    <dbReference type="NCBI Taxonomy" id="525256"/>
    <lineage>
        <taxon>Bacteria</taxon>
        <taxon>Bacillati</taxon>
        <taxon>Actinomycetota</taxon>
        <taxon>Coriobacteriia</taxon>
        <taxon>Coriobacteriales</taxon>
        <taxon>Atopobiaceae</taxon>
        <taxon>Fannyhessea</taxon>
    </lineage>
</organism>
<keyword evidence="2" id="KW-1185">Reference proteome</keyword>
<accession>F1T585</accession>
<evidence type="ECO:0008006" key="3">
    <source>
        <dbReference type="Google" id="ProtNLM"/>
    </source>
</evidence>
<dbReference type="EMBL" id="ACGK02000001">
    <property type="protein sequence ID" value="EGF23106.1"/>
    <property type="molecule type" value="Genomic_DNA"/>
</dbReference>
<sequence>MIQFIPVYLHKRRSMYGLFFVNRAKCAKVLITVFNWCNVLQ</sequence>
<dbReference type="Proteomes" id="UP000005947">
    <property type="component" value="Unassembled WGS sequence"/>
</dbReference>
<proteinExistence type="predicted"/>
<gene>
    <name evidence="1" type="ORF">HMPREF0091_10053</name>
</gene>
<evidence type="ECO:0000313" key="1">
    <source>
        <dbReference type="EMBL" id="EGF23106.1"/>
    </source>
</evidence>